<dbReference type="AlphaFoldDB" id="A0A0D2ALL6"/>
<reference evidence="8 9" key="1">
    <citation type="submission" date="2015-01" db="EMBL/GenBank/DDBJ databases">
        <title>The Genome Sequence of Cladophialophora immunda CBS83496.</title>
        <authorList>
            <consortium name="The Broad Institute Genomics Platform"/>
            <person name="Cuomo C."/>
            <person name="de Hoog S."/>
            <person name="Gorbushina A."/>
            <person name="Stielow B."/>
            <person name="Teixiera M."/>
            <person name="Abouelleil A."/>
            <person name="Chapman S.B."/>
            <person name="Priest M."/>
            <person name="Young S.K."/>
            <person name="Wortman J."/>
            <person name="Nusbaum C."/>
            <person name="Birren B."/>
        </authorList>
    </citation>
    <scope>NUCLEOTIDE SEQUENCE [LARGE SCALE GENOMIC DNA]</scope>
    <source>
        <strain evidence="8 9">CBS 83496</strain>
    </source>
</reference>
<comment type="similarity">
    <text evidence="6">Belongs to the NFYA/HAP2 subunit family.</text>
</comment>
<keyword evidence="4 6" id="KW-0804">Transcription</keyword>
<protein>
    <recommendedName>
        <fullName evidence="6">Transcriptional activator HAP2</fullName>
    </recommendedName>
</protein>
<comment type="subunit">
    <text evidence="6">Heterotrimer.</text>
</comment>
<feature type="compositionally biased region" description="Low complexity" evidence="7">
    <location>
        <begin position="43"/>
        <end position="55"/>
    </location>
</feature>
<dbReference type="VEuPathDB" id="FungiDB:PV07_09071"/>
<dbReference type="HOGENOM" id="CLU_1461159_0_0_1"/>
<keyword evidence="2 6" id="KW-0805">Transcription regulation</keyword>
<evidence type="ECO:0000256" key="4">
    <source>
        <dbReference type="ARBA" id="ARBA00023163"/>
    </source>
</evidence>
<evidence type="ECO:0000256" key="2">
    <source>
        <dbReference type="ARBA" id="ARBA00023015"/>
    </source>
</evidence>
<feature type="region of interest" description="Disordered" evidence="7">
    <location>
        <begin position="43"/>
        <end position="73"/>
    </location>
</feature>
<dbReference type="Pfam" id="PF02045">
    <property type="entry name" value="CBFB_NFYA"/>
    <property type="match status" value="1"/>
</dbReference>
<evidence type="ECO:0000256" key="5">
    <source>
        <dbReference type="ARBA" id="ARBA00023242"/>
    </source>
</evidence>
<dbReference type="Gene3D" id="6.10.250.2430">
    <property type="match status" value="1"/>
</dbReference>
<accession>A0A0D2ALL6</accession>
<keyword evidence="5 6" id="KW-0539">Nucleus</keyword>
<evidence type="ECO:0000256" key="1">
    <source>
        <dbReference type="ARBA" id="ARBA00004123"/>
    </source>
</evidence>
<dbReference type="OrthoDB" id="1097733at2759"/>
<sequence>MGFVCTNPNCRHRPEDADCYGCDLTGWRCCKCHHILRTEFQPRAASPRASSPASSIGSVDSGTSVPPGSKKRWPKNVFASWKQQANGKISTEIQSVQAQEEIAAGGAEKSPVYVNAKQFHRILKRRVARRKLEEQLRLSSKGRNGLHEFGRNHPMRRPRGPGGRFLTADELAALGIDFVAGGAVQ</sequence>
<dbReference type="RefSeq" id="XP_016246153.1">
    <property type="nucleotide sequence ID" value="XM_016396297.1"/>
</dbReference>
<dbReference type="GO" id="GO:0003700">
    <property type="term" value="F:DNA-binding transcription factor activity"/>
    <property type="evidence" value="ECO:0007669"/>
    <property type="project" value="UniProtKB-UniRule"/>
</dbReference>
<dbReference type="STRING" id="569365.A0A0D2ALL6"/>
<dbReference type="GO" id="GO:0003677">
    <property type="term" value="F:DNA binding"/>
    <property type="evidence" value="ECO:0007669"/>
    <property type="project" value="UniProtKB-KW"/>
</dbReference>
<dbReference type="PANTHER" id="PTHR12632">
    <property type="entry name" value="TRANSCRIPTION FACTOR NF-Y ALPHA-RELATED"/>
    <property type="match status" value="1"/>
</dbReference>
<dbReference type="GeneID" id="27348265"/>
<feature type="compositionally biased region" description="Polar residues" evidence="7">
    <location>
        <begin position="56"/>
        <end position="66"/>
    </location>
</feature>
<keyword evidence="9" id="KW-1185">Reference proteome</keyword>
<dbReference type="SMART" id="SM00521">
    <property type="entry name" value="CBF"/>
    <property type="match status" value="1"/>
</dbReference>
<comment type="function">
    <text evidence="6">Component of the sequence-specific heterotrimeric transcription factor (NF-Y) which specifically recognizes a 5'-CCAAT-3' box motif found in the promoters of its target genes.</text>
</comment>
<name>A0A0D2ALL6_9EURO</name>
<dbReference type="EMBL" id="KN847044">
    <property type="protein sequence ID" value="KIW25937.1"/>
    <property type="molecule type" value="Genomic_DNA"/>
</dbReference>
<dbReference type="Proteomes" id="UP000054466">
    <property type="component" value="Unassembled WGS sequence"/>
</dbReference>
<dbReference type="InterPro" id="IPR001289">
    <property type="entry name" value="NFYA"/>
</dbReference>
<gene>
    <name evidence="8" type="ORF">PV07_09071</name>
</gene>
<dbReference type="PRINTS" id="PR00616">
    <property type="entry name" value="CCAATSUBUNTB"/>
</dbReference>
<organism evidence="8 9">
    <name type="scientific">Cladophialophora immunda</name>
    <dbReference type="NCBI Taxonomy" id="569365"/>
    <lineage>
        <taxon>Eukaryota</taxon>
        <taxon>Fungi</taxon>
        <taxon>Dikarya</taxon>
        <taxon>Ascomycota</taxon>
        <taxon>Pezizomycotina</taxon>
        <taxon>Eurotiomycetes</taxon>
        <taxon>Chaetothyriomycetidae</taxon>
        <taxon>Chaetothyriales</taxon>
        <taxon>Herpotrichiellaceae</taxon>
        <taxon>Cladophialophora</taxon>
    </lineage>
</organism>
<evidence type="ECO:0000256" key="3">
    <source>
        <dbReference type="ARBA" id="ARBA00023125"/>
    </source>
</evidence>
<evidence type="ECO:0000256" key="7">
    <source>
        <dbReference type="SAM" id="MobiDB-lite"/>
    </source>
</evidence>
<evidence type="ECO:0000313" key="9">
    <source>
        <dbReference type="Proteomes" id="UP000054466"/>
    </source>
</evidence>
<dbReference type="GO" id="GO:0005634">
    <property type="term" value="C:nucleus"/>
    <property type="evidence" value="ECO:0007669"/>
    <property type="project" value="UniProtKB-SubCell"/>
</dbReference>
<dbReference type="PROSITE" id="PS51152">
    <property type="entry name" value="NFYA_HAP2_2"/>
    <property type="match status" value="1"/>
</dbReference>
<comment type="subcellular location">
    <subcellularLocation>
        <location evidence="1 6">Nucleus</location>
    </subcellularLocation>
</comment>
<proteinExistence type="inferred from homology"/>
<keyword evidence="3 6" id="KW-0238">DNA-binding</keyword>
<evidence type="ECO:0000313" key="8">
    <source>
        <dbReference type="EMBL" id="KIW25937.1"/>
    </source>
</evidence>
<evidence type="ECO:0000256" key="6">
    <source>
        <dbReference type="RuleBase" id="RU367155"/>
    </source>
</evidence>